<evidence type="ECO:0000256" key="3">
    <source>
        <dbReference type="ARBA" id="ARBA00022679"/>
    </source>
</evidence>
<reference evidence="5 6" key="1">
    <citation type="submission" date="2018-01" db="EMBL/GenBank/DDBJ databases">
        <title>Cryobacterium sp. nov., from glaciers in China.</title>
        <authorList>
            <person name="Liu Q."/>
            <person name="Xin Y.-H."/>
        </authorList>
    </citation>
    <scope>NUCLEOTIDE SEQUENCE [LARGE SCALE GENOMIC DNA]</scope>
    <source>
        <strain evidence="5 6">TMN-42</strain>
    </source>
</reference>
<keyword evidence="6" id="KW-1185">Reference proteome</keyword>
<accession>A0A2S3Z6Q5</accession>
<keyword evidence="3" id="KW-0808">Transferase</keyword>
<dbReference type="GO" id="GO:0016757">
    <property type="term" value="F:glycosyltransferase activity"/>
    <property type="evidence" value="ECO:0007669"/>
    <property type="project" value="UniProtKB-KW"/>
</dbReference>
<sequence>MTDNVKNRADGGDARRDKSNNVRKIRVIHLLGALNPSGMERMLVSGAEHFAHHGVEALVVGQGEDHPYLNELSAAGYEVVSIPSVRTLKGAVALRRLIRRTSPDVLHIHSEGGYAISTLSTVFCSRGPAVIRTVHNVFTPIGRTRLSRRIQSAIGDAVARFVVVPSPDVQENEAQYGRETTLIYNWVADDISVTPQNLPQPVADETQSALIVGNCSAIKNHDLVLGLLFSGGFDLYHHGDESHASADEREWLDRFSAAGRLRSRGTAAPTESLKQASLFVMPSTQEGMPVSLAEAMTAGLPALVSDVAGLRWAATVRRVRLVSNNLDSWSAALDETSLEKLRIQAGEAPPDFSAARGVAEYVHLYRQAADVGSSVR</sequence>
<dbReference type="Gene3D" id="3.40.50.2000">
    <property type="entry name" value="Glycogen Phosphorylase B"/>
    <property type="match status" value="2"/>
</dbReference>
<dbReference type="PANTHER" id="PTHR45947">
    <property type="entry name" value="SULFOQUINOVOSYL TRANSFERASE SQD2"/>
    <property type="match status" value="1"/>
</dbReference>
<proteinExistence type="predicted"/>
<dbReference type="AlphaFoldDB" id="A0A2S3Z6Q5"/>
<dbReference type="PANTHER" id="PTHR45947:SF3">
    <property type="entry name" value="SULFOQUINOVOSYL TRANSFERASE SQD2"/>
    <property type="match status" value="1"/>
</dbReference>
<dbReference type="EMBL" id="PPXD01000033">
    <property type="protein sequence ID" value="POH60833.1"/>
    <property type="molecule type" value="Genomic_DNA"/>
</dbReference>
<evidence type="ECO:0000259" key="4">
    <source>
        <dbReference type="Pfam" id="PF13439"/>
    </source>
</evidence>
<evidence type="ECO:0000313" key="5">
    <source>
        <dbReference type="EMBL" id="POH60833.1"/>
    </source>
</evidence>
<feature type="domain" description="Glycosyltransferase subfamily 4-like N-terminal" evidence="4">
    <location>
        <begin position="37"/>
        <end position="187"/>
    </location>
</feature>
<protein>
    <recommendedName>
        <fullName evidence="1">D-inositol 3-phosphate glycosyltransferase</fullName>
    </recommendedName>
</protein>
<evidence type="ECO:0000256" key="2">
    <source>
        <dbReference type="ARBA" id="ARBA00022676"/>
    </source>
</evidence>
<dbReference type="Pfam" id="PF13439">
    <property type="entry name" value="Glyco_transf_4"/>
    <property type="match status" value="1"/>
</dbReference>
<dbReference type="InterPro" id="IPR050194">
    <property type="entry name" value="Glycosyltransferase_grp1"/>
</dbReference>
<organism evidence="5 6">
    <name type="scientific">Cryobacterium zongtaii</name>
    <dbReference type="NCBI Taxonomy" id="1259217"/>
    <lineage>
        <taxon>Bacteria</taxon>
        <taxon>Bacillati</taxon>
        <taxon>Actinomycetota</taxon>
        <taxon>Actinomycetes</taxon>
        <taxon>Micrococcales</taxon>
        <taxon>Microbacteriaceae</taxon>
        <taxon>Cryobacterium</taxon>
    </lineage>
</organism>
<dbReference type="GO" id="GO:1901137">
    <property type="term" value="P:carbohydrate derivative biosynthetic process"/>
    <property type="evidence" value="ECO:0007669"/>
    <property type="project" value="UniProtKB-ARBA"/>
</dbReference>
<dbReference type="Proteomes" id="UP000237340">
    <property type="component" value="Unassembled WGS sequence"/>
</dbReference>
<dbReference type="InterPro" id="IPR028098">
    <property type="entry name" value="Glyco_trans_4-like_N"/>
</dbReference>
<evidence type="ECO:0000256" key="1">
    <source>
        <dbReference type="ARBA" id="ARBA00021292"/>
    </source>
</evidence>
<comment type="caution">
    <text evidence="5">The sequence shown here is derived from an EMBL/GenBank/DDBJ whole genome shotgun (WGS) entry which is preliminary data.</text>
</comment>
<evidence type="ECO:0000313" key="6">
    <source>
        <dbReference type="Proteomes" id="UP000237340"/>
    </source>
</evidence>
<dbReference type="RefSeq" id="WP_103462061.1">
    <property type="nucleotide sequence ID" value="NZ_PPXD01000033.1"/>
</dbReference>
<keyword evidence="2" id="KW-0328">Glycosyltransferase</keyword>
<name>A0A2S3Z6Q5_9MICO</name>
<dbReference type="Pfam" id="PF13692">
    <property type="entry name" value="Glyco_trans_1_4"/>
    <property type="match status" value="1"/>
</dbReference>
<dbReference type="SUPFAM" id="SSF53756">
    <property type="entry name" value="UDP-Glycosyltransferase/glycogen phosphorylase"/>
    <property type="match status" value="1"/>
</dbReference>
<gene>
    <name evidence="5" type="ORF">C3B61_19240</name>
</gene>